<keyword evidence="3" id="KW-1185">Reference proteome</keyword>
<dbReference type="AlphaFoldDB" id="A0A7X6DM66"/>
<dbReference type="EMBL" id="VTOW01000001">
    <property type="protein sequence ID" value="NKE69634.1"/>
    <property type="molecule type" value="Genomic_DNA"/>
</dbReference>
<evidence type="ECO:0000256" key="1">
    <source>
        <dbReference type="SAM" id="Phobius"/>
    </source>
</evidence>
<organism evidence="2 3">
    <name type="scientific">Candidatus Manganitrophus noduliformans</name>
    <dbReference type="NCBI Taxonomy" id="2606439"/>
    <lineage>
        <taxon>Bacteria</taxon>
        <taxon>Pseudomonadati</taxon>
        <taxon>Nitrospirota</taxon>
        <taxon>Nitrospiria</taxon>
        <taxon>Candidatus Troglogloeales</taxon>
        <taxon>Candidatus Manganitrophaceae</taxon>
        <taxon>Candidatus Manganitrophus</taxon>
    </lineage>
</organism>
<accession>A0A7X6DM66</accession>
<gene>
    <name evidence="2" type="ORF">MNODULE_02590</name>
</gene>
<proteinExistence type="predicted"/>
<dbReference type="RefSeq" id="WP_168057926.1">
    <property type="nucleotide sequence ID" value="NZ_VTOW01000001.1"/>
</dbReference>
<reference evidence="2 3" key="1">
    <citation type="journal article" date="2020" name="Nature">
        <title>Bacterial chemolithoautotrophy via manganese oxidation.</title>
        <authorList>
            <person name="Yu H."/>
            <person name="Leadbetter J.R."/>
        </authorList>
    </citation>
    <scope>NUCLEOTIDE SEQUENCE [LARGE SCALE GENOMIC DNA]</scope>
    <source>
        <strain evidence="2 3">Mn-1</strain>
    </source>
</reference>
<dbReference type="Proteomes" id="UP000534783">
    <property type="component" value="Unassembled WGS sequence"/>
</dbReference>
<evidence type="ECO:0008006" key="4">
    <source>
        <dbReference type="Google" id="ProtNLM"/>
    </source>
</evidence>
<comment type="caution">
    <text evidence="2">The sequence shown here is derived from an EMBL/GenBank/DDBJ whole genome shotgun (WGS) entry which is preliminary data.</text>
</comment>
<protein>
    <recommendedName>
        <fullName evidence="4">DUF1440 domain-containing protein</fullName>
    </recommendedName>
</protein>
<evidence type="ECO:0000313" key="2">
    <source>
        <dbReference type="EMBL" id="NKE69634.1"/>
    </source>
</evidence>
<keyword evidence="1" id="KW-0472">Membrane</keyword>
<evidence type="ECO:0000313" key="3">
    <source>
        <dbReference type="Proteomes" id="UP000534783"/>
    </source>
</evidence>
<sequence length="166" mass="17700">MMKQIGMGLLAGVAGTAALTAVVQLEKRALPWGQKHNALFPHKVVKKAENFFGIQGRLSGNAETAAIQGSNFAYGTLMGALYGWSAPKLNVSPWVSGPLFGLALWAIGLSGWVPGIGAERPPWKKAPMQAAMPILSHLAFGLAAAAVLQSYEKKQGFFKKRRLLSV</sequence>
<name>A0A7X6DM66_9BACT</name>
<keyword evidence="1" id="KW-0812">Transmembrane</keyword>
<feature type="transmembrane region" description="Helical" evidence="1">
    <location>
        <begin position="99"/>
        <end position="118"/>
    </location>
</feature>
<keyword evidence="1" id="KW-1133">Transmembrane helix</keyword>
<feature type="transmembrane region" description="Helical" evidence="1">
    <location>
        <begin position="130"/>
        <end position="151"/>
    </location>
</feature>